<dbReference type="GO" id="GO:0009396">
    <property type="term" value="P:folic acid-containing compound biosynthetic process"/>
    <property type="evidence" value="ECO:0007669"/>
    <property type="project" value="InterPro"/>
</dbReference>
<dbReference type="EC" id="2.6.1.85" evidence="1"/>
<feature type="domain" description="Chorismate-utilising enzyme C-terminal" evidence="3">
    <location>
        <begin position="195"/>
        <end position="450"/>
    </location>
</feature>
<dbReference type="EMBL" id="CP004388">
    <property type="protein sequence ID" value="AJD52001.1"/>
    <property type="molecule type" value="Genomic_DNA"/>
</dbReference>
<evidence type="ECO:0000313" key="6">
    <source>
        <dbReference type="Proteomes" id="UP000007127"/>
    </source>
</evidence>
<dbReference type="Proteomes" id="UP000007127">
    <property type="component" value="Chromosome"/>
</dbReference>
<proteinExistence type="predicted"/>
<accession>A0AB72UCG7</accession>
<dbReference type="InterPro" id="IPR015890">
    <property type="entry name" value="Chorismate_C"/>
</dbReference>
<dbReference type="GeneID" id="31927559"/>
<evidence type="ECO:0000259" key="3">
    <source>
        <dbReference type="Pfam" id="PF00425"/>
    </source>
</evidence>
<name>A0AB72UCG7_9PROT</name>
<feature type="domain" description="Anthranilate synthase component I N-terminal" evidence="4">
    <location>
        <begin position="9"/>
        <end position="138"/>
    </location>
</feature>
<dbReference type="Pfam" id="PF04715">
    <property type="entry name" value="Anth_synt_I_N"/>
    <property type="match status" value="1"/>
</dbReference>
<sequence length="465" mass="50862">MLIEECPYIEPLDAYGAFAGFADSHFLDSGDRDRFAYVVASPLHKLTAKNGQVKLDGFPVPGDPFGVLADLMARYRVEAGPDLPPFQGGAVGYFGYELAQQLETLPQAPQDWLNMPDIAVGIYDLVIAFDQLDRRMWLISTGIPETSPTARKKRAADRIGIIRKYLRFARPMLETPEIPHTPDIMPWQSNFDRVGYEGAVQTVVDYIHAGDIFQANLSQSFRAEYAYDVIPKRFDLYRRLSLASPAPFGAFLNFGDVAVLSNSPERFLKVADGQVETRPIKGTRRRGAMPVEDAELAQELMLSAKDRAENIMIVDLLRNDLSKVCKPHSVKTPQICTLESYANVHHLVSTVTGELQDGKSAVDLLAACFPGGSITGAPKIRAMEIITELEGSTRGAYCGAIGFIGFNGSMDTNIAIRSICVNGGRMAFNVGGGIVADSIPAAEYDETLVKAAKIFEALGIRPYAV</sequence>
<organism evidence="5 6">
    <name type="scientific">Thalassospira xiamenensis M-5 = DSM 17429</name>
    <dbReference type="NCBI Taxonomy" id="1123366"/>
    <lineage>
        <taxon>Bacteria</taxon>
        <taxon>Pseudomonadati</taxon>
        <taxon>Pseudomonadota</taxon>
        <taxon>Alphaproteobacteria</taxon>
        <taxon>Rhodospirillales</taxon>
        <taxon>Thalassospiraceae</taxon>
        <taxon>Thalassospira</taxon>
    </lineage>
</organism>
<evidence type="ECO:0000256" key="1">
    <source>
        <dbReference type="ARBA" id="ARBA00013139"/>
    </source>
</evidence>
<protein>
    <recommendedName>
        <fullName evidence="1">aminodeoxychorismate synthase</fullName>
        <ecNumber evidence="1">2.6.1.85</ecNumber>
    </recommendedName>
</protein>
<reference evidence="5 6" key="1">
    <citation type="journal article" date="2012" name="J. Bacteriol.">
        <title>Genome sequence of Thalassospira xiamenensis type strain M-5.</title>
        <authorList>
            <person name="Lai Q."/>
            <person name="Shao Z."/>
        </authorList>
    </citation>
    <scope>NUCLEOTIDE SEQUENCE [LARGE SCALE GENOMIC DNA]</scope>
    <source>
        <strain evidence="5 6">M-5</strain>
    </source>
</reference>
<gene>
    <name evidence="5" type="ORF">TH3_09425</name>
</gene>
<evidence type="ECO:0000256" key="2">
    <source>
        <dbReference type="ARBA" id="ARBA00022679"/>
    </source>
</evidence>
<evidence type="ECO:0000259" key="4">
    <source>
        <dbReference type="Pfam" id="PF04715"/>
    </source>
</evidence>
<dbReference type="Pfam" id="PF00425">
    <property type="entry name" value="Chorismate_bind"/>
    <property type="match status" value="1"/>
</dbReference>
<dbReference type="GO" id="GO:0046820">
    <property type="term" value="F:4-amino-4-deoxychorismate synthase activity"/>
    <property type="evidence" value="ECO:0007669"/>
    <property type="project" value="UniProtKB-EC"/>
</dbReference>
<dbReference type="Gene3D" id="3.60.120.10">
    <property type="entry name" value="Anthranilate synthase"/>
    <property type="match status" value="1"/>
</dbReference>
<dbReference type="GO" id="GO:0000162">
    <property type="term" value="P:L-tryptophan biosynthetic process"/>
    <property type="evidence" value="ECO:0007669"/>
    <property type="project" value="TreeGrafter"/>
</dbReference>
<keyword evidence="2" id="KW-0808">Transferase</keyword>
<dbReference type="SUPFAM" id="SSF56322">
    <property type="entry name" value="ADC synthase"/>
    <property type="match status" value="1"/>
</dbReference>
<dbReference type="InterPro" id="IPR006805">
    <property type="entry name" value="Anth_synth_I_N"/>
</dbReference>
<dbReference type="PANTHER" id="PTHR11236:SF50">
    <property type="entry name" value="AMINODEOXYCHORISMATE SYNTHASE COMPONENT 1"/>
    <property type="match status" value="1"/>
</dbReference>
<dbReference type="KEGG" id="txi:TH3_09425"/>
<dbReference type="AlphaFoldDB" id="A0AB72UCG7"/>
<evidence type="ECO:0000313" key="5">
    <source>
        <dbReference type="EMBL" id="AJD52001.1"/>
    </source>
</evidence>
<dbReference type="NCBIfam" id="TIGR00553">
    <property type="entry name" value="pabB"/>
    <property type="match status" value="1"/>
</dbReference>
<dbReference type="InterPro" id="IPR005801">
    <property type="entry name" value="ADC_synthase"/>
</dbReference>
<dbReference type="PRINTS" id="PR00095">
    <property type="entry name" value="ANTSNTHASEI"/>
</dbReference>
<dbReference type="InterPro" id="IPR005802">
    <property type="entry name" value="ADC_synth_comp_1"/>
</dbReference>
<dbReference type="PANTHER" id="PTHR11236">
    <property type="entry name" value="AMINOBENZOATE/ANTHRANILATE SYNTHASE"/>
    <property type="match status" value="1"/>
</dbReference>
<dbReference type="RefSeq" id="WP_007089648.1">
    <property type="nucleotide sequence ID" value="NZ_CP004388.1"/>
</dbReference>
<dbReference type="InterPro" id="IPR019999">
    <property type="entry name" value="Anth_synth_I-like"/>
</dbReference>